<dbReference type="PROSITE" id="PS51688">
    <property type="entry name" value="ICA"/>
    <property type="match status" value="1"/>
</dbReference>
<dbReference type="EMBL" id="JANKHG010000001">
    <property type="protein sequence ID" value="MCR2745067.1"/>
    <property type="molecule type" value="Genomic_DNA"/>
</dbReference>
<proteinExistence type="predicted"/>
<evidence type="ECO:0000313" key="3">
    <source>
        <dbReference type="Proteomes" id="UP001165267"/>
    </source>
</evidence>
<protein>
    <submittedName>
        <fullName evidence="2">Tail fiber domain-containing protein</fullName>
    </submittedName>
</protein>
<comment type="caution">
    <text evidence="2">The sequence shown here is derived from an EMBL/GenBank/DDBJ whole genome shotgun (WGS) entry which is preliminary data.</text>
</comment>
<feature type="domain" description="Peptidase S74" evidence="1">
    <location>
        <begin position="3976"/>
        <end position="4068"/>
    </location>
</feature>
<evidence type="ECO:0000259" key="1">
    <source>
        <dbReference type="PROSITE" id="PS51688"/>
    </source>
</evidence>
<keyword evidence="3" id="KW-1185">Reference proteome</keyword>
<dbReference type="Gene3D" id="2.150.10.10">
    <property type="entry name" value="Serralysin-like metalloprotease, C-terminal"/>
    <property type="match status" value="11"/>
</dbReference>
<gene>
    <name evidence="2" type="ORF">NSP04_00210</name>
</gene>
<dbReference type="InterPro" id="IPR011049">
    <property type="entry name" value="Serralysin-like_metalloprot_C"/>
</dbReference>
<sequence length="4314" mass="434216">MKKNTQHSQHTGSFHERPLVTAVRHALPYVVGLSLALSISQPASSRSSDSAAAFTATQLVRQFTLKNTVTQVSLGMQGYVADVGGQQRGPAMGPRPTGFPADMGSVPNNVNLPQRDGAGRPLGYCAWDNESAVTSADYNAGQGVGNPLVYAVVSPGLNGAMQTTCAYILQNGVGVGDDHVQVTAPIQVSSKQYKTAVGTEADLLTTPGEEGDIRLVLDTNKLYSYVNGVWTGVQASPFSDNSAVNGTGAISYTGGTVTVADFQATTVAVTGAVSGASAVFTGDVAAATFTGNGAGLTDLNAANFSSGVISPEFGGTGVNGAAAANGTLLIGNGSGFTLGTLTAGAGISVLNDAGAITIGNAGVLSITGTADQIVASANNGDVVLSLPQAIGVTSTPTFGGMMLNGDLMGTAATFTGAVNVGSLTTLRLNVADPTGVTLPNMIIGTDAMVGVQSGAGANTAVGILALQDNTTGSENTALGRAALTRNTTGSFNTALGRNALNFNTTGSNNSAFGQNALPVNTTGTNNTAVGRFAGTSNTTGSNNSFIGIYADATTGALGYATAIGADSRVSTSNTIALGRVGDFTVIGATGTATSGILQNKRLQVTGDVGISGNLAIVGDFAANTFSGTSATFTGAVTADRINVSTSAGGVTYRNMIVGTGAMVGAQSGFGANTALGVNAMAANTTGAYNVAVGSAALQVNTNGFYNSALGTNSLYNNTSGDHNTAIGHAALYSNTTGYLNTATGFAALGDTTTGVQNTALGHSAGQTNTTGSNNLFLGFDADATSAALGYATAIGAGSRVATSNTIALGRNSNLDQVVIGTDTRNDTTANTKLYVNGDTRLNGTLYGTNATFSGAVTMNSLAVQRLDVSTSAGGVTNPNMIVGTGAMPLAQTGLGGNTALGISALAANTSGRYNTASGYQALAANTTGVGNVALGAFALDSNTTGERNVAIGRDTLSSITDSYYNIAVGSSALLNATDSYYNIAIGYRAFSGATNLGVSNLAIGNLAMFGSSATGDDNIALGDYAMYNGGSGSRNITIGASSSNFLTTGYQNTTLGTYSLSGTTSGYNNSVVGYNALLVNTTGFNNSALGANADVVSGNLSYATIIGSDARVATSNTIALGRNSALDQIVIGTDTRNDTFANTKLYVNGVTNLNGDLRGTNATFSGAVTMNSLAVQRLDVSTSAGGVTNPNMIVGTGAMPLAQTGFGGNTALGIQALAANTTGYHNTASGYQSLYSNTTGRQNTATGNSALYYNTTGVNNVAMGDSALYYNTTGSGNIATGNSALFRNSTGYSNIATGDAALFSNTTGFRNVATGYEASHDNTTGYNNTVVGYESYYSNTTGFNNTGLGYQTGNTNTTGSNNTFIGYDADATSAALTYATAIGATSRVATSNTIALGRNSNLDQIVIGTDTRNDTYAGTKLYVNGISNFNGAMYGTTATFSGAVTVGSLAAARLDVSTSAGGVTNPNMIVGTGAMPLAQSGSGRNTALGINTLASNTSGNSNTASGYGALAANTTGSSNTASGYNALDANTTGQQNTALGTSALGANITGWGNVALGRATLTGATDSFYNIAIGSLVMTSSTVGNYNIAMGWESMLFSGNGATDNVSIGALNMYSGDGSSNSLVGNYAMVNADLAYQNSGIGTDVLTGTRNGYNNSAVGYSALSNNLDGFNNSALGANADVVSGNLSYATIIGSDARVATSNTIALGRNSNVDQVVIGTDTRNNTTANTKLYVNGDTRLNGMLYGTNATFSGAVTMNSLAVQRLDVSTSAGGVSEPNMIAGAGAMPLAQSGFGANTALGINALAANISGGSNTANGIYSLYSNTTGNTNTASGSNSMYSNTTGDGNTATGYSSLYYNTTGRGNTASGWGSLSGNTTGNDNTALGRLTGTSNTTGSNNTFIGYYADATSGALTYAAAIGAQSTVATSNTIALGRNSNIDQVVIGTDTRNNTTANTKLYVNGDTRLNGTLYGTNATFSGAVTMNSLAVQRLDVSTSAGGVTMPNMIVGTGAMPLAQSGFGGNTAVGIGALAANTDSFYNTASGYRALYSNTTGDENTASGYRALYSNTTGRYNVANGSNALYYNTTGFDNMASGSYALFRNTTGYYNVASGNYSLSDNTTGYNNVASGTEALVVNTTGFDNTALGTRAGATNTTGSNNTFIGRDANATSAALTYATAFGSGSRVASSNTIALGRNSNLDQIVIGTATRNDTTANTKLYVNGDTRLNGMLYGTTADFSGAVTVGSLAAARLNVTTSVGVTTANMIVGTGAMVGVQSGAGGNTALGLSALAVNTTGSLNTATGYQALAANTTGGSNMAIGFGALRTNTSGSQNTASGYRSLYSNTTGYYNMASGWDALYSNTTGYSNTASGSGALYFNTTGINNTALGKDAGDSNATGSNNTFLGFDANAASGALTYASAIGAASRVATSNTIALGRNSNVDQIVIGTNTRNDTTANTKLYVNGDTRLNGTLYGTNAVFTGAVSMGAFAVERLDIATSAGGVLNDNVIIGMGAMVGAQSGTGGNTAVGMGSLASNTNGFYNTATGNFSLFSNTTGYKNTVAGDGVMYNNTTGYSNTAMGDAALLFNTVGYQNTAIGDAAMYANVSGNRNAVNGAGALSANTTGSNNIAFGYNSGNANTTGSNNTFLGNEANSTSGALTYATAIGSNSLVATSNTIALGRNSNVDQVVIGTNTRNNTTANTKLYVNGDTRLNGTLYGTTAVFTGAVSMGSFAVERLNISTSAGGVTDPNLIIGTGAMAGAQSGLGANTALGISALAANTTGYDNTATGNRTLFSNTTGSNNTATGAAAMYYNTSGGSNSAYGASALMRNTTGQQNTAIGNQSMGNNTIGNWNTAIGSQSLFSNTSGTGNAATSYGALNDNTTGSDNSASGSWALSSNTTGNDNTAFGNSSGGTNTTGSNNTFLGYYADATTGALTYATAIGSNSLVATSNTIALGRNSNADQVVIGTNTRNNTYANTKLYVNGISNFNGALYGTTANFSGAVTMGSLSLQRLDLSATAGVTNPNMIIGSGAMAGVQSGYGDNTAVGSQALAANTTGGANVATGGNALRSNTSGFENTANGYFAAVSNTTGSFNVAIGAYALYDNTTGSRNVATGFNALSNNVSGDGNVAYGREALFANTIGSDNAAFGRLSGNTITTGSNNSFFGYDADATSGALTYATAIGASSTVATSNTIALGRNSTVDQIVIGTATRNNTYANTKLYVNGISNFNGALYANTLFANGVEVKALTKPNIDAALTFASQSTVTAAPNLALGTNALGGTFKSGGNVAIGDGVLSQLDGTNPNQGERNTGVGRRALYANTTGYSNTALGFDALYSNTNAIQNVAVGTYAMDSNTTGSYNTAVGYRALEANINGYDNTAVGWGAMGDNTTGFDNTAVGDGVMGENTTGSGNVAIGEQAMMNNTTGSNNTALGAYTQYMSGNLQFATAIGSFSSVNTSNTVVLGRTTDTTVIGATGTNGRGSKLQVTGTIEANLPADGTALALVRDVYAPGGYVDITGAGYPGYTNSAPATIRFLDDNTQSSHIAFRTKNTGNLNNADAERMRLTSGGNLLLASASDDGSGNRLQVTGNAGVTGNVVLNTSGTGTTINSRIQFGAANEGSDPIFMGRINPSDNNSILQMTLGDDPGSAYGSNGDRFQIATTNNSVRHHFDSDGTAYHAGALNVPRINVSTSAGGVSIPNMIVGTGAMPGAQSGTGANTVLGIEALAANTTGSANTASGRRALFSNISGNNNSASGNQSLFFNTTGSGNTASGGLSMYFNTTGYSNTANGNVSLYTNTTGYENTAIGGGALFFNSTGFRNTALGDDAGTINTTGSNNTFIGYAADAIGAALTYATVIGADARVATSNTMVLGRSDGNHQVVIGGNSRNDDSPGNKLYVQGNIISHANQVVTGSTINSQGAYLQWNRDGGTGATYLINQKGLGPGGFSFGESTGANAYTQNMALTAGGNLSVVGSMTATAFNVSSDRRLKTNVSQLDTGNVLDKLEMLRTYSYDYIANRDLGRRIGVIAQELQPLFPEAVAVRSDGFMAVDYNALGAMAAVGVGQLSSKFKILDNRVTEQGTLITALDEKVSGVDIRVASLETWKTEAVGRMDGFQMAIDSNVKKIAENALAIQSNTTDIKRLDDVLVQLDGTVKGNTDSINSINTRWGNTFSASEDGSLLTVLATELKVSNFTAQKVRSNSVYTQRLEAEMAAIRELDVDSLKANTAVANSVQAKQVNTGAAQVYAGVGAPAFLFAAPSDGHYTVNTSAMDGSYATATVIVNAGQAKVVTIASEGIELMAVGNTVKANAAGKSIKASWIKTG</sequence>
<evidence type="ECO:0000313" key="2">
    <source>
        <dbReference type="EMBL" id="MCR2745067.1"/>
    </source>
</evidence>
<name>A0ABT1XFJ1_9BURK</name>
<organism evidence="2 3">
    <name type="scientific">Limnobacter parvus</name>
    <dbReference type="NCBI Taxonomy" id="2939690"/>
    <lineage>
        <taxon>Bacteria</taxon>
        <taxon>Pseudomonadati</taxon>
        <taxon>Pseudomonadota</taxon>
        <taxon>Betaproteobacteria</taxon>
        <taxon>Burkholderiales</taxon>
        <taxon>Burkholderiaceae</taxon>
        <taxon>Limnobacter</taxon>
    </lineage>
</organism>
<dbReference type="Proteomes" id="UP001165267">
    <property type="component" value="Unassembled WGS sequence"/>
</dbReference>
<dbReference type="Pfam" id="PF13884">
    <property type="entry name" value="Peptidase_S74"/>
    <property type="match status" value="1"/>
</dbReference>
<dbReference type="RefSeq" id="WP_257510321.1">
    <property type="nucleotide sequence ID" value="NZ_JANKHG010000001.1"/>
</dbReference>
<reference evidence="2" key="1">
    <citation type="submission" date="2022-07" db="EMBL/GenBank/DDBJ databases">
        <authorList>
            <person name="Xamxidin M."/>
        </authorList>
    </citation>
    <scope>NUCLEOTIDE SEQUENCE</scope>
    <source>
        <strain evidence="2">YS8-69</strain>
    </source>
</reference>
<dbReference type="InterPro" id="IPR030392">
    <property type="entry name" value="S74_ICA"/>
</dbReference>
<accession>A0ABT1XFJ1</accession>